<dbReference type="Proteomes" id="UP000018958">
    <property type="component" value="Unassembled WGS sequence"/>
</dbReference>
<dbReference type="EMBL" id="ANIX01000939">
    <property type="protein sequence ID" value="ETP22601.1"/>
    <property type="molecule type" value="Genomic_DNA"/>
</dbReference>
<reference evidence="1 2" key="1">
    <citation type="submission" date="2013-11" db="EMBL/GenBank/DDBJ databases">
        <title>The Genome Sequence of Phytophthora parasitica CJ01A1.</title>
        <authorList>
            <consortium name="The Broad Institute Genomics Platform"/>
            <person name="Russ C."/>
            <person name="Tyler B."/>
            <person name="Panabieres F."/>
            <person name="Shan W."/>
            <person name="Tripathy S."/>
            <person name="Grunwald N."/>
            <person name="Machado M."/>
            <person name="Johnson C.S."/>
            <person name="Walker B."/>
            <person name="Young S.K."/>
            <person name="Zeng Q."/>
            <person name="Gargeya S."/>
            <person name="Fitzgerald M."/>
            <person name="Haas B."/>
            <person name="Abouelleil A."/>
            <person name="Allen A.W."/>
            <person name="Alvarado L."/>
            <person name="Arachchi H.M."/>
            <person name="Berlin A.M."/>
            <person name="Chapman S.B."/>
            <person name="Gainer-Dewar J."/>
            <person name="Goldberg J."/>
            <person name="Griggs A."/>
            <person name="Gujja S."/>
            <person name="Hansen M."/>
            <person name="Howarth C."/>
            <person name="Imamovic A."/>
            <person name="Ireland A."/>
            <person name="Larimer J."/>
            <person name="McCowan C."/>
            <person name="Murphy C."/>
            <person name="Pearson M."/>
            <person name="Poon T.W."/>
            <person name="Priest M."/>
            <person name="Roberts A."/>
            <person name="Saif S."/>
            <person name="Shea T."/>
            <person name="Sisk P."/>
            <person name="Sykes S."/>
            <person name="Wortman J."/>
            <person name="Nusbaum C."/>
            <person name="Birren B."/>
        </authorList>
    </citation>
    <scope>NUCLEOTIDE SEQUENCE [LARGE SCALE GENOMIC DNA]</scope>
    <source>
        <strain evidence="1 2">CJ01A1</strain>
    </source>
</reference>
<sequence length="156" mass="16776">MRVQLLRCGCKACVVVVVTTECPGHGLSAQQACLDRRSLQSFGASSSAGSSCFGSSKEGVIKDWSTQGLKPMWIWDALLQRFCIIAATAPTLAIVQHFTHHHVTGRLGGSDVLDAIRHESGTGVPDAMEVYKKTRCMTSDTAALVMGHLHELHEGN</sequence>
<proteinExistence type="predicted"/>
<gene>
    <name evidence="1" type="ORF">F441_04133</name>
</gene>
<evidence type="ECO:0000313" key="1">
    <source>
        <dbReference type="EMBL" id="ETP22601.1"/>
    </source>
</evidence>
<organism evidence="1 2">
    <name type="scientific">Phytophthora nicotianae CJ01A1</name>
    <dbReference type="NCBI Taxonomy" id="1317063"/>
    <lineage>
        <taxon>Eukaryota</taxon>
        <taxon>Sar</taxon>
        <taxon>Stramenopiles</taxon>
        <taxon>Oomycota</taxon>
        <taxon>Peronosporomycetes</taxon>
        <taxon>Peronosporales</taxon>
        <taxon>Peronosporaceae</taxon>
        <taxon>Phytophthora</taxon>
    </lineage>
</organism>
<dbReference type="AlphaFoldDB" id="W2XIY2"/>
<protein>
    <submittedName>
        <fullName evidence="1">Uncharacterized protein</fullName>
    </submittedName>
</protein>
<accession>W2XIY2</accession>
<name>W2XIY2_PHYNI</name>
<evidence type="ECO:0000313" key="2">
    <source>
        <dbReference type="Proteomes" id="UP000018958"/>
    </source>
</evidence>
<comment type="caution">
    <text evidence="1">The sequence shown here is derived from an EMBL/GenBank/DDBJ whole genome shotgun (WGS) entry which is preliminary data.</text>
</comment>